<keyword evidence="7" id="KW-0325">Glycoprotein</keyword>
<evidence type="ECO:0000313" key="10">
    <source>
        <dbReference type="Proteomes" id="UP000192247"/>
    </source>
</evidence>
<dbReference type="InParanoid" id="A0A1V9X3W5"/>
<evidence type="ECO:0000256" key="7">
    <source>
        <dbReference type="ARBA" id="ARBA00023180"/>
    </source>
</evidence>
<name>A0A1V9X3W5_9ACAR</name>
<reference evidence="9 10" key="1">
    <citation type="journal article" date="2017" name="Gigascience">
        <title>Draft genome of the honey bee ectoparasitic mite, Tropilaelaps mercedesae, is shaped by the parasitic life history.</title>
        <authorList>
            <person name="Dong X."/>
            <person name="Armstrong S.D."/>
            <person name="Xia D."/>
            <person name="Makepeace B.L."/>
            <person name="Darby A.C."/>
            <person name="Kadowaki T."/>
        </authorList>
    </citation>
    <scope>NUCLEOTIDE SEQUENCE [LARGE SCALE GENOMIC DNA]</scope>
    <source>
        <strain evidence="9">Wuxi-XJTLU</strain>
    </source>
</reference>
<feature type="non-terminal residue" evidence="9">
    <location>
        <position position="1"/>
    </location>
</feature>
<dbReference type="Gene3D" id="1.10.287.70">
    <property type="match status" value="1"/>
</dbReference>
<dbReference type="PANTHER" id="PTHR42643">
    <property type="entry name" value="IONOTROPIC RECEPTOR 20A-RELATED"/>
    <property type="match status" value="1"/>
</dbReference>
<keyword evidence="3 8" id="KW-0812">Transmembrane</keyword>
<organism evidence="9 10">
    <name type="scientific">Tropilaelaps mercedesae</name>
    <dbReference type="NCBI Taxonomy" id="418985"/>
    <lineage>
        <taxon>Eukaryota</taxon>
        <taxon>Metazoa</taxon>
        <taxon>Ecdysozoa</taxon>
        <taxon>Arthropoda</taxon>
        <taxon>Chelicerata</taxon>
        <taxon>Arachnida</taxon>
        <taxon>Acari</taxon>
        <taxon>Parasitiformes</taxon>
        <taxon>Mesostigmata</taxon>
        <taxon>Gamasina</taxon>
        <taxon>Dermanyssoidea</taxon>
        <taxon>Laelapidae</taxon>
        <taxon>Tropilaelaps</taxon>
    </lineage>
</organism>
<dbReference type="Proteomes" id="UP000192247">
    <property type="component" value="Unassembled WGS sequence"/>
</dbReference>
<feature type="transmembrane region" description="Helical" evidence="8">
    <location>
        <begin position="190"/>
        <end position="210"/>
    </location>
</feature>
<dbReference type="OrthoDB" id="6487134at2759"/>
<dbReference type="AlphaFoldDB" id="A0A1V9X3W5"/>
<proteinExistence type="predicted"/>
<gene>
    <name evidence="9" type="ORF">BIW11_13144</name>
</gene>
<feature type="transmembrane region" description="Helical" evidence="8">
    <location>
        <begin position="122"/>
        <end position="141"/>
    </location>
</feature>
<dbReference type="EMBL" id="MNPL01026266">
    <property type="protein sequence ID" value="OQR68063.1"/>
    <property type="molecule type" value="Genomic_DNA"/>
</dbReference>
<keyword evidence="4 8" id="KW-1133">Transmembrane helix</keyword>
<evidence type="ECO:0000256" key="3">
    <source>
        <dbReference type="ARBA" id="ARBA00022692"/>
    </source>
</evidence>
<evidence type="ECO:0000313" key="9">
    <source>
        <dbReference type="EMBL" id="OQR68063.1"/>
    </source>
</evidence>
<evidence type="ECO:0000256" key="2">
    <source>
        <dbReference type="ARBA" id="ARBA00022475"/>
    </source>
</evidence>
<dbReference type="GO" id="GO:0005886">
    <property type="term" value="C:plasma membrane"/>
    <property type="evidence" value="ECO:0007669"/>
    <property type="project" value="UniProtKB-SubCell"/>
</dbReference>
<accession>A0A1V9X3W5</accession>
<keyword evidence="10" id="KW-1185">Reference proteome</keyword>
<evidence type="ECO:0000256" key="5">
    <source>
        <dbReference type="ARBA" id="ARBA00023136"/>
    </source>
</evidence>
<protein>
    <recommendedName>
        <fullName evidence="11">Glutamate receptor</fullName>
    </recommendedName>
</protein>
<dbReference type="PANTHER" id="PTHR42643:SF38">
    <property type="entry name" value="IONOTROPIC RECEPTOR 100A"/>
    <property type="match status" value="1"/>
</dbReference>
<evidence type="ECO:0000256" key="1">
    <source>
        <dbReference type="ARBA" id="ARBA00004651"/>
    </source>
</evidence>
<comment type="caution">
    <text evidence="9">The sequence shown here is derived from an EMBL/GenBank/DDBJ whole genome shotgun (WGS) entry which is preliminary data.</text>
</comment>
<evidence type="ECO:0008006" key="11">
    <source>
        <dbReference type="Google" id="ProtNLM"/>
    </source>
</evidence>
<sequence>YEPFNFPVVDPSTGLARLHGIVGAVVDNITTTMNITYSLLPPLDGQYGMVDEEKQEIIGMPRTVLDGAADVAVGPFPDHPLLSEHLHRMAQILDASSAFTFVTGMKNEYDDSPTKFTDAFDGTTWLCLLGGFAAIHLMFFLHNILISRPTSMTVLDSFTKWLFGMFAVLLQEATSEKPSKIWFERLAQGLWLIVSMLLSYMFLGAMRANLIVLTPTLRIDDLDQLLQHPEIKLYYAAKSPGENLMNETQGELGKRLHKHLRLNSEGVYPFIRLLDENVRDTLADRRGAIMIEEKFMLMGVSKWCVESPYSFYFPKYPPRRLALFFYASKTLPAELLKDIDMSIMWLQATAVPFMRERELLMGHLGCLAGNEMKTSESMKAVQLRDLDTVNTSLLVGHTLAIAAFIIEQAVHRIWRAASKNQSQD</sequence>
<keyword evidence="2" id="KW-1003">Cell membrane</keyword>
<dbReference type="InterPro" id="IPR052192">
    <property type="entry name" value="Insect_Ionotropic_Sensory_Rcpt"/>
</dbReference>
<keyword evidence="6" id="KW-0675">Receptor</keyword>
<comment type="subcellular location">
    <subcellularLocation>
        <location evidence="1">Cell membrane</location>
        <topology evidence="1">Multi-pass membrane protein</topology>
    </subcellularLocation>
</comment>
<evidence type="ECO:0000256" key="6">
    <source>
        <dbReference type="ARBA" id="ARBA00023170"/>
    </source>
</evidence>
<keyword evidence="5 8" id="KW-0472">Membrane</keyword>
<evidence type="ECO:0000256" key="4">
    <source>
        <dbReference type="ARBA" id="ARBA00022989"/>
    </source>
</evidence>
<dbReference type="Gene3D" id="3.40.190.10">
    <property type="entry name" value="Periplasmic binding protein-like II"/>
    <property type="match status" value="1"/>
</dbReference>
<evidence type="ECO:0000256" key="8">
    <source>
        <dbReference type="SAM" id="Phobius"/>
    </source>
</evidence>